<dbReference type="InterPro" id="IPR041347">
    <property type="entry name" value="MftR_C"/>
</dbReference>
<keyword evidence="3" id="KW-0804">Transcription</keyword>
<dbReference type="PROSITE" id="PS50977">
    <property type="entry name" value="HTH_TETR_2"/>
    <property type="match status" value="1"/>
</dbReference>
<dbReference type="InterPro" id="IPR050109">
    <property type="entry name" value="HTH-type_TetR-like_transc_reg"/>
</dbReference>
<accession>A0ABS1M2Y5</accession>
<dbReference type="Proteomes" id="UP000602198">
    <property type="component" value="Unassembled WGS sequence"/>
</dbReference>
<keyword evidence="1" id="KW-0805">Transcription regulation</keyword>
<name>A0ABS1M2Y5_9NOCA</name>
<dbReference type="InterPro" id="IPR001647">
    <property type="entry name" value="HTH_TetR"/>
</dbReference>
<evidence type="ECO:0000313" key="8">
    <source>
        <dbReference type="Proteomes" id="UP000602198"/>
    </source>
</evidence>
<evidence type="ECO:0000256" key="1">
    <source>
        <dbReference type="ARBA" id="ARBA00023015"/>
    </source>
</evidence>
<evidence type="ECO:0000256" key="2">
    <source>
        <dbReference type="ARBA" id="ARBA00023125"/>
    </source>
</evidence>
<protein>
    <submittedName>
        <fullName evidence="7">TetR family transcriptional regulator</fullName>
    </submittedName>
</protein>
<comment type="caution">
    <text evidence="7">The sequence shown here is derived from an EMBL/GenBank/DDBJ whole genome shotgun (WGS) entry which is preliminary data.</text>
</comment>
<dbReference type="Gene3D" id="1.10.357.10">
    <property type="entry name" value="Tetracycline Repressor, domain 2"/>
    <property type="match status" value="1"/>
</dbReference>
<reference evidence="7 8" key="1">
    <citation type="submission" date="2021-01" db="EMBL/GenBank/DDBJ databases">
        <title>WGS of actinomycetes isolated from Thailand.</title>
        <authorList>
            <person name="Thawai C."/>
        </authorList>
    </citation>
    <scope>NUCLEOTIDE SEQUENCE [LARGE SCALE GENOMIC DNA]</scope>
    <source>
        <strain evidence="7 8">LPG 2</strain>
    </source>
</reference>
<proteinExistence type="predicted"/>
<dbReference type="Gene3D" id="1.10.10.60">
    <property type="entry name" value="Homeodomain-like"/>
    <property type="match status" value="1"/>
</dbReference>
<dbReference type="EMBL" id="JAERRJ010000004">
    <property type="protein sequence ID" value="MBL1075022.1"/>
    <property type="molecule type" value="Genomic_DNA"/>
</dbReference>
<evidence type="ECO:0000259" key="6">
    <source>
        <dbReference type="PROSITE" id="PS50977"/>
    </source>
</evidence>
<gene>
    <name evidence="7" type="ORF">JK358_11520</name>
</gene>
<organism evidence="7 8">
    <name type="scientific">Nocardia acididurans</name>
    <dbReference type="NCBI Taxonomy" id="2802282"/>
    <lineage>
        <taxon>Bacteria</taxon>
        <taxon>Bacillati</taxon>
        <taxon>Actinomycetota</taxon>
        <taxon>Actinomycetes</taxon>
        <taxon>Mycobacteriales</taxon>
        <taxon>Nocardiaceae</taxon>
        <taxon>Nocardia</taxon>
    </lineage>
</organism>
<keyword evidence="8" id="KW-1185">Reference proteome</keyword>
<dbReference type="PANTHER" id="PTHR30055">
    <property type="entry name" value="HTH-TYPE TRANSCRIPTIONAL REGULATOR RUTR"/>
    <property type="match status" value="1"/>
</dbReference>
<sequence>MPADPPDSLLTAPARGDKPSLRERKKERTRRTIRTEAFRLFREQGYSQTTVEQIAEAADISSATFFRYFPSKEQVVLADDLDPIMIERFAGQPAELSVLDALRRTMRDTFASLGSEQFAFERERAALVRTVPELRGVLALELNRNVDMISEMIARRVGRDPRDFETRALAGAIIGAAQAVIMEREDPFDMKTIERVLNFLGSGMRL</sequence>
<dbReference type="SUPFAM" id="SSF46689">
    <property type="entry name" value="Homeodomain-like"/>
    <property type="match status" value="1"/>
</dbReference>
<feature type="region of interest" description="Disordered" evidence="5">
    <location>
        <begin position="1"/>
        <end position="29"/>
    </location>
</feature>
<dbReference type="PANTHER" id="PTHR30055:SF234">
    <property type="entry name" value="HTH-TYPE TRANSCRIPTIONAL REGULATOR BETI"/>
    <property type="match status" value="1"/>
</dbReference>
<dbReference type="RefSeq" id="WP_201946624.1">
    <property type="nucleotide sequence ID" value="NZ_JAERRJ010000004.1"/>
</dbReference>
<keyword evidence="2 4" id="KW-0238">DNA-binding</keyword>
<evidence type="ECO:0000256" key="4">
    <source>
        <dbReference type="PROSITE-ProRule" id="PRU00335"/>
    </source>
</evidence>
<feature type="domain" description="HTH tetR-type" evidence="6">
    <location>
        <begin position="27"/>
        <end position="87"/>
    </location>
</feature>
<dbReference type="Pfam" id="PF00440">
    <property type="entry name" value="TetR_N"/>
    <property type="match status" value="1"/>
</dbReference>
<evidence type="ECO:0000256" key="3">
    <source>
        <dbReference type="ARBA" id="ARBA00023163"/>
    </source>
</evidence>
<dbReference type="InterPro" id="IPR023772">
    <property type="entry name" value="DNA-bd_HTH_TetR-type_CS"/>
</dbReference>
<evidence type="ECO:0000313" key="7">
    <source>
        <dbReference type="EMBL" id="MBL1075022.1"/>
    </source>
</evidence>
<dbReference type="Pfam" id="PF17754">
    <property type="entry name" value="TetR_C_14"/>
    <property type="match status" value="1"/>
</dbReference>
<evidence type="ECO:0000256" key="5">
    <source>
        <dbReference type="SAM" id="MobiDB-lite"/>
    </source>
</evidence>
<feature type="compositionally biased region" description="Basic and acidic residues" evidence="5">
    <location>
        <begin position="15"/>
        <end position="26"/>
    </location>
</feature>
<dbReference type="PRINTS" id="PR00455">
    <property type="entry name" value="HTHTETR"/>
</dbReference>
<feature type="DNA-binding region" description="H-T-H motif" evidence="4">
    <location>
        <begin position="50"/>
        <end position="69"/>
    </location>
</feature>
<dbReference type="PROSITE" id="PS01081">
    <property type="entry name" value="HTH_TETR_1"/>
    <property type="match status" value="1"/>
</dbReference>
<dbReference type="InterPro" id="IPR009057">
    <property type="entry name" value="Homeodomain-like_sf"/>
</dbReference>